<proteinExistence type="predicted"/>
<sequence length="56" mass="6388">MARQNMIEGMPSKFSSMPKCDSCVVGKQTRTPVPKKREEGVGHRATRRLEKVWVDL</sequence>
<evidence type="ECO:0000313" key="2">
    <source>
        <dbReference type="Proteomes" id="UP000308600"/>
    </source>
</evidence>
<protein>
    <submittedName>
        <fullName evidence="1">Uncharacterized protein</fullName>
    </submittedName>
</protein>
<reference evidence="1 2" key="1">
    <citation type="journal article" date="2019" name="Nat. Ecol. Evol.">
        <title>Megaphylogeny resolves global patterns of mushroom evolution.</title>
        <authorList>
            <person name="Varga T."/>
            <person name="Krizsan K."/>
            <person name="Foldi C."/>
            <person name="Dima B."/>
            <person name="Sanchez-Garcia M."/>
            <person name="Sanchez-Ramirez S."/>
            <person name="Szollosi G.J."/>
            <person name="Szarkandi J.G."/>
            <person name="Papp V."/>
            <person name="Albert L."/>
            <person name="Andreopoulos W."/>
            <person name="Angelini C."/>
            <person name="Antonin V."/>
            <person name="Barry K.W."/>
            <person name="Bougher N.L."/>
            <person name="Buchanan P."/>
            <person name="Buyck B."/>
            <person name="Bense V."/>
            <person name="Catcheside P."/>
            <person name="Chovatia M."/>
            <person name="Cooper J."/>
            <person name="Damon W."/>
            <person name="Desjardin D."/>
            <person name="Finy P."/>
            <person name="Geml J."/>
            <person name="Haridas S."/>
            <person name="Hughes K."/>
            <person name="Justo A."/>
            <person name="Karasinski D."/>
            <person name="Kautmanova I."/>
            <person name="Kiss B."/>
            <person name="Kocsube S."/>
            <person name="Kotiranta H."/>
            <person name="LaButti K.M."/>
            <person name="Lechner B.E."/>
            <person name="Liimatainen K."/>
            <person name="Lipzen A."/>
            <person name="Lukacs Z."/>
            <person name="Mihaltcheva S."/>
            <person name="Morgado L.N."/>
            <person name="Niskanen T."/>
            <person name="Noordeloos M.E."/>
            <person name="Ohm R.A."/>
            <person name="Ortiz-Santana B."/>
            <person name="Ovrebo C."/>
            <person name="Racz N."/>
            <person name="Riley R."/>
            <person name="Savchenko A."/>
            <person name="Shiryaev A."/>
            <person name="Soop K."/>
            <person name="Spirin V."/>
            <person name="Szebenyi C."/>
            <person name="Tomsovsky M."/>
            <person name="Tulloss R.E."/>
            <person name="Uehling J."/>
            <person name="Grigoriev I.V."/>
            <person name="Vagvolgyi C."/>
            <person name="Papp T."/>
            <person name="Martin F.M."/>
            <person name="Miettinen O."/>
            <person name="Hibbett D.S."/>
            <person name="Nagy L.G."/>
        </authorList>
    </citation>
    <scope>NUCLEOTIDE SEQUENCE [LARGE SCALE GENOMIC DNA]</scope>
    <source>
        <strain evidence="1 2">NL-1719</strain>
    </source>
</reference>
<keyword evidence="2" id="KW-1185">Reference proteome</keyword>
<accession>A0ACD3A3Z8</accession>
<organism evidence="1 2">
    <name type="scientific">Pluteus cervinus</name>
    <dbReference type="NCBI Taxonomy" id="181527"/>
    <lineage>
        <taxon>Eukaryota</taxon>
        <taxon>Fungi</taxon>
        <taxon>Dikarya</taxon>
        <taxon>Basidiomycota</taxon>
        <taxon>Agaricomycotina</taxon>
        <taxon>Agaricomycetes</taxon>
        <taxon>Agaricomycetidae</taxon>
        <taxon>Agaricales</taxon>
        <taxon>Pluteineae</taxon>
        <taxon>Pluteaceae</taxon>
        <taxon>Pluteus</taxon>
    </lineage>
</organism>
<name>A0ACD3A3Z8_9AGAR</name>
<dbReference type="EMBL" id="ML208774">
    <property type="protein sequence ID" value="TFK60445.1"/>
    <property type="molecule type" value="Genomic_DNA"/>
</dbReference>
<gene>
    <name evidence="1" type="ORF">BDN72DRAFT_727706</name>
</gene>
<evidence type="ECO:0000313" key="1">
    <source>
        <dbReference type="EMBL" id="TFK60445.1"/>
    </source>
</evidence>
<feature type="non-terminal residue" evidence="1">
    <location>
        <position position="56"/>
    </location>
</feature>
<dbReference type="Proteomes" id="UP000308600">
    <property type="component" value="Unassembled WGS sequence"/>
</dbReference>